<accession>A0A1G6RV65</accession>
<comment type="similarity">
    <text evidence="2">Belongs to the DsbD family.</text>
</comment>
<keyword evidence="3 6" id="KW-0812">Transmembrane</keyword>
<gene>
    <name evidence="8" type="ORF">SAMN04488597_12533</name>
</gene>
<reference evidence="8 9" key="1">
    <citation type="submission" date="2016-10" db="EMBL/GenBank/DDBJ databases">
        <authorList>
            <person name="Varghese N."/>
            <person name="Submissions S."/>
        </authorList>
    </citation>
    <scope>NUCLEOTIDE SEQUENCE [LARGE SCALE GENOMIC DNA]</scope>
    <source>
        <strain evidence="8 9">WG10</strain>
    </source>
</reference>
<dbReference type="EMBL" id="FMYT01000025">
    <property type="protein sequence ID" value="SDD08458.1"/>
    <property type="molecule type" value="Genomic_DNA"/>
</dbReference>
<comment type="subcellular location">
    <subcellularLocation>
        <location evidence="1">Membrane</location>
        <topology evidence="1">Multi-pass membrane protein</topology>
    </subcellularLocation>
</comment>
<evidence type="ECO:0000313" key="8">
    <source>
        <dbReference type="EMBL" id="SDD08458.1"/>
    </source>
</evidence>
<protein>
    <submittedName>
        <fullName evidence="8">Cytochrome c-type biogenesis protein</fullName>
    </submittedName>
</protein>
<evidence type="ECO:0000256" key="1">
    <source>
        <dbReference type="ARBA" id="ARBA00004141"/>
    </source>
</evidence>
<feature type="transmembrane region" description="Helical" evidence="6">
    <location>
        <begin position="85"/>
        <end position="107"/>
    </location>
</feature>
<dbReference type="Pfam" id="PF02683">
    <property type="entry name" value="DsbD_TM"/>
    <property type="match status" value="1"/>
</dbReference>
<dbReference type="Proteomes" id="UP000324896">
    <property type="component" value="Unassembled WGS sequence"/>
</dbReference>
<keyword evidence="5 6" id="KW-0472">Membrane</keyword>
<organism evidence="8 9">
    <name type="scientific">Halanaerobium congolense</name>
    <dbReference type="NCBI Taxonomy" id="54121"/>
    <lineage>
        <taxon>Bacteria</taxon>
        <taxon>Bacillati</taxon>
        <taxon>Bacillota</taxon>
        <taxon>Clostridia</taxon>
        <taxon>Halanaerobiales</taxon>
        <taxon>Halanaerobiaceae</taxon>
        <taxon>Halanaerobium</taxon>
    </lineage>
</organism>
<feature type="domain" description="Cytochrome C biogenesis protein transmembrane" evidence="7">
    <location>
        <begin position="6"/>
        <end position="218"/>
    </location>
</feature>
<evidence type="ECO:0000256" key="4">
    <source>
        <dbReference type="ARBA" id="ARBA00022989"/>
    </source>
</evidence>
<evidence type="ECO:0000256" key="5">
    <source>
        <dbReference type="ARBA" id="ARBA00023136"/>
    </source>
</evidence>
<name>A0A1G6RV65_9FIRM</name>
<evidence type="ECO:0000259" key="7">
    <source>
        <dbReference type="Pfam" id="PF02683"/>
    </source>
</evidence>
<dbReference type="GO" id="GO:0016020">
    <property type="term" value="C:membrane"/>
    <property type="evidence" value="ECO:0007669"/>
    <property type="project" value="UniProtKB-SubCell"/>
</dbReference>
<dbReference type="AlphaFoldDB" id="A0A1G6RV65"/>
<evidence type="ECO:0000256" key="3">
    <source>
        <dbReference type="ARBA" id="ARBA00022692"/>
    </source>
</evidence>
<sequence>MAVEVSLIAALSAGLLSFFSPCILPLIPTYLSYLLGDYAKTKKKERNLSLIISSISFILGFTVIFVLLGLSATFLGKFLIQNQNFLTTVGGIIIIIFGLHLTGIFEINHFYREKKLELPPYLNGNFKAFVMGIVLALGWTPCIGPILSSILIAASSRANIAEGGVLLFFYAVGLAVPFFLTAVFMDYFLPKLKTFNKYLPVVNKITGILLIIFGLMMATGYLEVLNRMLL</sequence>
<dbReference type="InterPro" id="IPR003834">
    <property type="entry name" value="Cyt_c_assmbl_TM_dom"/>
</dbReference>
<dbReference type="GO" id="GO:0017004">
    <property type="term" value="P:cytochrome complex assembly"/>
    <property type="evidence" value="ECO:0007669"/>
    <property type="project" value="InterPro"/>
</dbReference>
<feature type="transmembrane region" description="Helical" evidence="6">
    <location>
        <begin position="128"/>
        <end position="154"/>
    </location>
</feature>
<dbReference type="PANTHER" id="PTHR31272:SF4">
    <property type="entry name" value="CYTOCHROME C-TYPE BIOGENESIS PROTEIN HI_1454-RELATED"/>
    <property type="match status" value="1"/>
</dbReference>
<evidence type="ECO:0000256" key="2">
    <source>
        <dbReference type="ARBA" id="ARBA00006143"/>
    </source>
</evidence>
<evidence type="ECO:0000256" key="6">
    <source>
        <dbReference type="SAM" id="Phobius"/>
    </source>
</evidence>
<proteinExistence type="inferred from homology"/>
<feature type="transmembrane region" description="Helical" evidence="6">
    <location>
        <begin position="166"/>
        <end position="189"/>
    </location>
</feature>
<dbReference type="PANTHER" id="PTHR31272">
    <property type="entry name" value="CYTOCHROME C-TYPE BIOGENESIS PROTEIN HI_1454-RELATED"/>
    <property type="match status" value="1"/>
</dbReference>
<keyword evidence="4 6" id="KW-1133">Transmembrane helix</keyword>
<feature type="transmembrane region" description="Helical" evidence="6">
    <location>
        <begin position="6"/>
        <end position="27"/>
    </location>
</feature>
<dbReference type="RefSeq" id="WP_149796900.1">
    <property type="nucleotide sequence ID" value="NZ_FMYT01000025.1"/>
</dbReference>
<evidence type="ECO:0000313" key="9">
    <source>
        <dbReference type="Proteomes" id="UP000324896"/>
    </source>
</evidence>
<dbReference type="InterPro" id="IPR051790">
    <property type="entry name" value="Cytochrome_c-biogenesis_DsbD"/>
</dbReference>
<feature type="transmembrane region" description="Helical" evidence="6">
    <location>
        <begin position="201"/>
        <end position="222"/>
    </location>
</feature>
<feature type="transmembrane region" description="Helical" evidence="6">
    <location>
        <begin position="48"/>
        <end position="73"/>
    </location>
</feature>